<evidence type="ECO:0008006" key="3">
    <source>
        <dbReference type="Google" id="ProtNLM"/>
    </source>
</evidence>
<dbReference type="GeneID" id="68104246"/>
<organism evidence="1 2">
    <name type="scientific">Naegleria lovaniensis</name>
    <name type="common">Amoeba</name>
    <dbReference type="NCBI Taxonomy" id="51637"/>
    <lineage>
        <taxon>Eukaryota</taxon>
        <taxon>Discoba</taxon>
        <taxon>Heterolobosea</taxon>
        <taxon>Tetramitia</taxon>
        <taxon>Eutetramitia</taxon>
        <taxon>Vahlkampfiidae</taxon>
        <taxon>Naegleria</taxon>
    </lineage>
</organism>
<evidence type="ECO:0000313" key="2">
    <source>
        <dbReference type="Proteomes" id="UP000816034"/>
    </source>
</evidence>
<dbReference type="RefSeq" id="XP_044542877.1">
    <property type="nucleotide sequence ID" value="XM_044687486.1"/>
</dbReference>
<comment type="caution">
    <text evidence="1">The sequence shown here is derived from an EMBL/GenBank/DDBJ whole genome shotgun (WGS) entry which is preliminary data.</text>
</comment>
<accession>A0AA88GEF9</accession>
<dbReference type="SUPFAM" id="SSF48403">
    <property type="entry name" value="Ankyrin repeat"/>
    <property type="match status" value="1"/>
</dbReference>
<dbReference type="Proteomes" id="UP000816034">
    <property type="component" value="Unassembled WGS sequence"/>
</dbReference>
<dbReference type="Gene3D" id="1.25.40.20">
    <property type="entry name" value="Ankyrin repeat-containing domain"/>
    <property type="match status" value="1"/>
</dbReference>
<sequence length="581" mass="67503">MNEPSLTPPSNDSSEMVFPLTRFMEQVGFDVFQFILSYLPPIPYLFQLQRVNQHWKYLCCECMKEDCTELYWDLSTISGLKCKGFLGKVEDKLPHVYQYLHVGESNDVRGLGFLRIILSHFKKVKRMTLKNMKISVGVLHAIFVEWRGRVKELCFIDCNIDSVNLGNWFRFKFDSSETFQNSYGFVNGRHLREIEISVEPEYGQPILDGLSRSELETIILRNCSSTSGYYYDMRCLFGELMGLLKCFLPHLKYVDTSNLSPSTDMDKLIEELDVKRFFPNVVFQKNVYTIACQMIKDGIDYHEVMRCYFDYFVSEFKFRRNRLIAYASRHLSNFSEFSQFHKFVAKPLLTFFSIHSPFGIDTDQQDIQGYNIIQLALMHANTDVLTFILEYLTCLENSTETTSSQQELQQLFSHNNKLDGKNAIFSCMSQGREQQLLTLLHKYKISLNHQALDGNTVAHYLCHFGQLQRMKFILEKVLELDTDHVAKKSVNVSEVKYFIDFDIRNNEGETPLDLCNKYKMHSMYSYLKDRAKQLGISHVPQYTFSTSQSNNNTQQASSPDQASFGVVMASSLRSFKCCQLL</sequence>
<protein>
    <recommendedName>
        <fullName evidence="3">F-box domain-containing protein</fullName>
    </recommendedName>
</protein>
<proteinExistence type="predicted"/>
<evidence type="ECO:0000313" key="1">
    <source>
        <dbReference type="EMBL" id="KAG2373703.1"/>
    </source>
</evidence>
<name>A0AA88GEF9_NAELO</name>
<gene>
    <name evidence="1" type="ORF">C9374_011792</name>
</gene>
<keyword evidence="2" id="KW-1185">Reference proteome</keyword>
<dbReference type="EMBL" id="PYSW02000051">
    <property type="protein sequence ID" value="KAG2373703.1"/>
    <property type="molecule type" value="Genomic_DNA"/>
</dbReference>
<dbReference type="AlphaFoldDB" id="A0AA88GEF9"/>
<reference evidence="1 2" key="1">
    <citation type="journal article" date="2018" name="BMC Genomics">
        <title>The genome of Naegleria lovaniensis, the basis for a comparative approach to unravel pathogenicity factors of the human pathogenic amoeba N. fowleri.</title>
        <authorList>
            <person name="Liechti N."/>
            <person name="Schurch N."/>
            <person name="Bruggmann R."/>
            <person name="Wittwer M."/>
        </authorList>
    </citation>
    <scope>NUCLEOTIDE SEQUENCE [LARGE SCALE GENOMIC DNA]</scope>
    <source>
        <strain evidence="1 2">ATCC 30569</strain>
    </source>
</reference>
<dbReference type="InterPro" id="IPR036770">
    <property type="entry name" value="Ankyrin_rpt-contain_sf"/>
</dbReference>